<comment type="caution">
    <text evidence="3">The sequence shown here is derived from an EMBL/GenBank/DDBJ whole genome shotgun (WGS) entry which is preliminary data.</text>
</comment>
<accession>A0A916T522</accession>
<evidence type="ECO:0000256" key="1">
    <source>
        <dbReference type="SAM" id="MobiDB-lite"/>
    </source>
</evidence>
<dbReference type="Proteomes" id="UP000636793">
    <property type="component" value="Unassembled WGS sequence"/>
</dbReference>
<protein>
    <recommendedName>
        <fullName evidence="2">NAD(P)-binding domain-containing protein</fullName>
    </recommendedName>
</protein>
<organism evidence="3 4">
    <name type="scientific">Flexivirga endophytica</name>
    <dbReference type="NCBI Taxonomy" id="1849103"/>
    <lineage>
        <taxon>Bacteria</taxon>
        <taxon>Bacillati</taxon>
        <taxon>Actinomycetota</taxon>
        <taxon>Actinomycetes</taxon>
        <taxon>Micrococcales</taxon>
        <taxon>Dermacoccaceae</taxon>
        <taxon>Flexivirga</taxon>
    </lineage>
</organism>
<sequence>MGDNSKRALVTGASGYIGSRLAPALLADGWQVTVLARHPEAIRERSWARDETAVRVVTGDATKPADLARALEGADVAYYLLHSMDGQGDFQERDKRMAHGFAQAAADSGVSRVVYQSGLHPQDEELSDHLASRAEVGEIFLAGEVPTTVLQAAVIIGSGSASFEMLRHLTHRLPAMVAPRWLRSRIEPIAIRDVVRLLVAAAALPADSNRTFDIGCGEVLTYQKLIERFATADGLRPRLIVPVPFLSPWLASHWVGLVTPVPTGVAKPLVGSLVHDVVCSERDIWDATGVPAPLSLDASIAAALGGSSRRSGGLPEPGEADPAWLTSADPEWAG</sequence>
<dbReference type="SUPFAM" id="SSF51735">
    <property type="entry name" value="NAD(P)-binding Rossmann-fold domains"/>
    <property type="match status" value="1"/>
</dbReference>
<reference evidence="3" key="1">
    <citation type="journal article" date="2014" name="Int. J. Syst. Evol. Microbiol.">
        <title>Complete genome sequence of Corynebacterium casei LMG S-19264T (=DSM 44701T), isolated from a smear-ripened cheese.</title>
        <authorList>
            <consortium name="US DOE Joint Genome Institute (JGI-PGF)"/>
            <person name="Walter F."/>
            <person name="Albersmeier A."/>
            <person name="Kalinowski J."/>
            <person name="Ruckert C."/>
        </authorList>
    </citation>
    <scope>NUCLEOTIDE SEQUENCE</scope>
    <source>
        <strain evidence="3">CGMCC 1.15085</strain>
    </source>
</reference>
<feature type="compositionally biased region" description="Low complexity" evidence="1">
    <location>
        <begin position="306"/>
        <end position="317"/>
    </location>
</feature>
<dbReference type="PANTHER" id="PTHR48079">
    <property type="entry name" value="PROTEIN YEEZ"/>
    <property type="match status" value="1"/>
</dbReference>
<evidence type="ECO:0000313" key="3">
    <source>
        <dbReference type="EMBL" id="GGB31865.1"/>
    </source>
</evidence>
<dbReference type="InterPro" id="IPR051783">
    <property type="entry name" value="NAD(P)-dependent_oxidoreduct"/>
</dbReference>
<dbReference type="EMBL" id="BMHI01000003">
    <property type="protein sequence ID" value="GGB31865.1"/>
    <property type="molecule type" value="Genomic_DNA"/>
</dbReference>
<dbReference type="Pfam" id="PF13460">
    <property type="entry name" value="NAD_binding_10"/>
    <property type="match status" value="1"/>
</dbReference>
<dbReference type="GO" id="GO:0004029">
    <property type="term" value="F:aldehyde dehydrogenase (NAD+) activity"/>
    <property type="evidence" value="ECO:0007669"/>
    <property type="project" value="TreeGrafter"/>
</dbReference>
<feature type="region of interest" description="Disordered" evidence="1">
    <location>
        <begin position="306"/>
        <end position="334"/>
    </location>
</feature>
<keyword evidence="4" id="KW-1185">Reference proteome</keyword>
<gene>
    <name evidence="3" type="ORF">GCM10011492_23180</name>
</gene>
<dbReference type="GO" id="GO:0005737">
    <property type="term" value="C:cytoplasm"/>
    <property type="evidence" value="ECO:0007669"/>
    <property type="project" value="TreeGrafter"/>
</dbReference>
<reference evidence="3" key="2">
    <citation type="submission" date="2020-09" db="EMBL/GenBank/DDBJ databases">
        <authorList>
            <person name="Sun Q."/>
            <person name="Zhou Y."/>
        </authorList>
    </citation>
    <scope>NUCLEOTIDE SEQUENCE</scope>
    <source>
        <strain evidence="3">CGMCC 1.15085</strain>
    </source>
</reference>
<dbReference type="InterPro" id="IPR036291">
    <property type="entry name" value="NAD(P)-bd_dom_sf"/>
</dbReference>
<proteinExistence type="predicted"/>
<feature type="domain" description="NAD(P)-binding" evidence="2">
    <location>
        <begin position="12"/>
        <end position="128"/>
    </location>
</feature>
<dbReference type="InterPro" id="IPR016040">
    <property type="entry name" value="NAD(P)-bd_dom"/>
</dbReference>
<dbReference type="RefSeq" id="WP_188837154.1">
    <property type="nucleotide sequence ID" value="NZ_BMHI01000003.1"/>
</dbReference>
<evidence type="ECO:0000259" key="2">
    <source>
        <dbReference type="Pfam" id="PF13460"/>
    </source>
</evidence>
<dbReference type="PANTHER" id="PTHR48079:SF6">
    <property type="entry name" value="NAD(P)-BINDING DOMAIN-CONTAINING PROTEIN-RELATED"/>
    <property type="match status" value="1"/>
</dbReference>
<name>A0A916T522_9MICO</name>
<evidence type="ECO:0000313" key="4">
    <source>
        <dbReference type="Proteomes" id="UP000636793"/>
    </source>
</evidence>
<dbReference type="AlphaFoldDB" id="A0A916T522"/>
<dbReference type="Gene3D" id="3.40.50.720">
    <property type="entry name" value="NAD(P)-binding Rossmann-like Domain"/>
    <property type="match status" value="1"/>
</dbReference>